<dbReference type="OMA" id="TRWILNI"/>
<gene>
    <name evidence="7" type="ORF">HMPREF1544_06186</name>
</gene>
<feature type="compositionally biased region" description="Basic and acidic residues" evidence="5">
    <location>
        <begin position="603"/>
        <end position="614"/>
    </location>
</feature>
<dbReference type="GO" id="GO:0006641">
    <property type="term" value="P:triglyceride metabolic process"/>
    <property type="evidence" value="ECO:0007669"/>
    <property type="project" value="UniProtKB-ARBA"/>
</dbReference>
<dbReference type="Pfam" id="PF11815">
    <property type="entry name" value="DUF3336"/>
    <property type="match status" value="1"/>
</dbReference>
<dbReference type="GO" id="GO:0004806">
    <property type="term" value="F:triacylglycerol lipase activity"/>
    <property type="evidence" value="ECO:0007669"/>
    <property type="project" value="InterPro"/>
</dbReference>
<protein>
    <recommendedName>
        <fullName evidence="6">PNPLA domain-containing protein</fullName>
    </recommendedName>
</protein>
<feature type="domain" description="PNPLA" evidence="6">
    <location>
        <begin position="161"/>
        <end position="356"/>
    </location>
</feature>
<evidence type="ECO:0000256" key="2">
    <source>
        <dbReference type="ARBA" id="ARBA00022963"/>
    </source>
</evidence>
<evidence type="ECO:0000313" key="7">
    <source>
        <dbReference type="EMBL" id="EPB86968.1"/>
    </source>
</evidence>
<dbReference type="STRING" id="1220926.S2JW09"/>
<evidence type="ECO:0000313" key="8">
    <source>
        <dbReference type="Proteomes" id="UP000014254"/>
    </source>
</evidence>
<evidence type="ECO:0000256" key="1">
    <source>
        <dbReference type="ARBA" id="ARBA00022801"/>
    </source>
</evidence>
<dbReference type="EMBL" id="KE123977">
    <property type="protein sequence ID" value="EPB86968.1"/>
    <property type="molecule type" value="Genomic_DNA"/>
</dbReference>
<dbReference type="PROSITE" id="PS51635">
    <property type="entry name" value="PNPLA"/>
    <property type="match status" value="1"/>
</dbReference>
<evidence type="ECO:0000256" key="3">
    <source>
        <dbReference type="ARBA" id="ARBA00023098"/>
    </source>
</evidence>
<dbReference type="InterPro" id="IPR050301">
    <property type="entry name" value="NTE"/>
</dbReference>
<keyword evidence="2 4" id="KW-0442">Lipid degradation</keyword>
<evidence type="ECO:0000256" key="5">
    <source>
        <dbReference type="SAM" id="MobiDB-lite"/>
    </source>
</evidence>
<sequence length="629" mass="71563">MQIYDRIVSSSSHSKSYYEHLLKTAANYDEWCEAATKLDEIDGLDHWKREMASPDYDHELIKTRLDQLRHIRKTNKGQSAMIFALRTSLARNLGDMGNPKLYSYSRVGTKDLTCEYIDEVVKQLNWICDEPADPDDDPNLDLKAKHDFFMNIRQSFGRTALLLSGGGTLGLNHIGVIKCLHEAQLLPRIISGASSGSIMASLVCTKTNDELPSIFDPSLVRLDVFARDGVPDTPLARLHRLMMKNQLFDVEILREAMRANLGDMTFQEAFNRTRFILNITVSSSTLYDMPRLLNYITAPDVLIWSAVAASCAVPVFYGSTPLFAKDRNGNVMPWNPNDQLYIDGSVENDLPMNKLSELFNVNHFIVCQVNPHVIPFLQKANTPSKLRQAANFCMHMAKTEAQHRCTQLTELGILPSFFYKIQSIMSQKYSGDITIVPEVGYSDFLKVLSNPTPEYAMDCVYRGERATWPKLSVIKNHLQIELSIDQILYRLRLLRLNELPNKKLLIANNNLLTKHYHNRPSLEARSTSQFNVRNTCMSPIDESDEITPRKHTEMIDSITDTLLNIPEAFTVQSSQSTPMIVALSDQIHLVHGTKKPISTTNDTSKKQQEKELRRERHQTKRGLLMTKPE</sequence>
<feature type="active site" description="Nucleophile" evidence="4">
    <location>
        <position position="194"/>
    </location>
</feature>
<dbReference type="PANTHER" id="PTHR14226:SF10">
    <property type="entry name" value="TRIACYLGLYCEROL LIPASE 4-RELATED"/>
    <property type="match status" value="1"/>
</dbReference>
<dbReference type="OrthoDB" id="10049244at2759"/>
<comment type="caution">
    <text evidence="4">Lacks conserved residue(s) required for the propagation of feature annotation.</text>
</comment>
<name>S2JW09_MUCC1</name>
<dbReference type="Pfam" id="PF01734">
    <property type="entry name" value="Patatin"/>
    <property type="match status" value="1"/>
</dbReference>
<keyword evidence="1 4" id="KW-0378">Hydrolase</keyword>
<keyword evidence="3 4" id="KW-0443">Lipid metabolism</keyword>
<dbReference type="VEuPathDB" id="FungiDB:HMPREF1544_06186"/>
<accession>S2JW09</accession>
<feature type="region of interest" description="Disordered" evidence="5">
    <location>
        <begin position="592"/>
        <end position="629"/>
    </location>
</feature>
<feature type="short sequence motif" description="GXSXG" evidence="4">
    <location>
        <begin position="192"/>
        <end position="196"/>
    </location>
</feature>
<dbReference type="FunCoup" id="S2JW09">
    <property type="interactions" value="108"/>
</dbReference>
<organism evidence="7 8">
    <name type="scientific">Mucor circinelloides f. circinelloides (strain 1006PhL)</name>
    <name type="common">Mucormycosis agent</name>
    <name type="synonym">Calyptromyces circinelloides</name>
    <dbReference type="NCBI Taxonomy" id="1220926"/>
    <lineage>
        <taxon>Eukaryota</taxon>
        <taxon>Fungi</taxon>
        <taxon>Fungi incertae sedis</taxon>
        <taxon>Mucoromycota</taxon>
        <taxon>Mucoromycotina</taxon>
        <taxon>Mucoromycetes</taxon>
        <taxon>Mucorales</taxon>
        <taxon>Mucorineae</taxon>
        <taxon>Mucoraceae</taxon>
        <taxon>Mucor</taxon>
    </lineage>
</organism>
<dbReference type="InParanoid" id="S2JW09"/>
<evidence type="ECO:0000259" key="6">
    <source>
        <dbReference type="PROSITE" id="PS51635"/>
    </source>
</evidence>
<dbReference type="InterPro" id="IPR002641">
    <property type="entry name" value="PNPLA_dom"/>
</dbReference>
<proteinExistence type="predicted"/>
<dbReference type="PANTHER" id="PTHR14226">
    <property type="entry name" value="NEUROPATHY TARGET ESTERASE/SWISS CHEESE D.MELANOGASTER"/>
    <property type="match status" value="1"/>
</dbReference>
<dbReference type="Gene3D" id="3.40.1090.10">
    <property type="entry name" value="Cytosolic phospholipase A2 catalytic domain"/>
    <property type="match status" value="2"/>
</dbReference>
<dbReference type="eggNOG" id="KOG2214">
    <property type="taxonomic scope" value="Eukaryota"/>
</dbReference>
<dbReference type="InterPro" id="IPR021771">
    <property type="entry name" value="Triacylglycerol_lipase_N"/>
</dbReference>
<feature type="short sequence motif" description="GXGXXG" evidence="4">
    <location>
        <begin position="165"/>
        <end position="170"/>
    </location>
</feature>
<dbReference type="InterPro" id="IPR016035">
    <property type="entry name" value="Acyl_Trfase/lysoPLipase"/>
</dbReference>
<dbReference type="GO" id="GO:0016042">
    <property type="term" value="P:lipid catabolic process"/>
    <property type="evidence" value="ECO:0007669"/>
    <property type="project" value="UniProtKB-UniRule"/>
</dbReference>
<feature type="active site" description="Proton acceptor" evidence="4">
    <location>
        <position position="343"/>
    </location>
</feature>
<dbReference type="SUPFAM" id="SSF52151">
    <property type="entry name" value="FabD/lysophospholipase-like"/>
    <property type="match status" value="1"/>
</dbReference>
<evidence type="ECO:0000256" key="4">
    <source>
        <dbReference type="PROSITE-ProRule" id="PRU01161"/>
    </source>
</evidence>
<dbReference type="AlphaFoldDB" id="S2JW09"/>
<keyword evidence="8" id="KW-1185">Reference proteome</keyword>
<reference evidence="8" key="1">
    <citation type="submission" date="2013-05" db="EMBL/GenBank/DDBJ databases">
        <title>The Genome sequence of Mucor circinelloides f. circinelloides 1006PhL.</title>
        <authorList>
            <consortium name="The Broad Institute Genomics Platform"/>
            <person name="Cuomo C."/>
            <person name="Earl A."/>
            <person name="Findley K."/>
            <person name="Lee S.C."/>
            <person name="Walker B."/>
            <person name="Young S."/>
            <person name="Zeng Q."/>
            <person name="Gargeya S."/>
            <person name="Fitzgerald M."/>
            <person name="Haas B."/>
            <person name="Abouelleil A."/>
            <person name="Allen A.W."/>
            <person name="Alvarado L."/>
            <person name="Arachchi H.M."/>
            <person name="Berlin A.M."/>
            <person name="Chapman S.B."/>
            <person name="Gainer-Dewar J."/>
            <person name="Goldberg J."/>
            <person name="Griggs A."/>
            <person name="Gujja S."/>
            <person name="Hansen M."/>
            <person name="Howarth C."/>
            <person name="Imamovic A."/>
            <person name="Ireland A."/>
            <person name="Larimer J."/>
            <person name="McCowan C."/>
            <person name="Murphy C."/>
            <person name="Pearson M."/>
            <person name="Poon T.W."/>
            <person name="Priest M."/>
            <person name="Roberts A."/>
            <person name="Saif S."/>
            <person name="Shea T."/>
            <person name="Sisk P."/>
            <person name="Sykes S."/>
            <person name="Wortman J."/>
            <person name="Nusbaum C."/>
            <person name="Birren B."/>
        </authorList>
    </citation>
    <scope>NUCLEOTIDE SEQUENCE [LARGE SCALE GENOMIC DNA]</scope>
    <source>
        <strain evidence="8">1006PhL</strain>
    </source>
</reference>
<dbReference type="Proteomes" id="UP000014254">
    <property type="component" value="Unassembled WGS sequence"/>
</dbReference>